<name>R2ST07_9ENTE</name>
<reference evidence="1 3" key="1">
    <citation type="submission" date="2013-02" db="EMBL/GenBank/DDBJ databases">
        <title>The Genome Sequence of Enterococcus moraviensis BAA-383.</title>
        <authorList>
            <consortium name="The Broad Institute Genome Sequencing Platform"/>
            <consortium name="The Broad Institute Genome Sequencing Center for Infectious Disease"/>
            <person name="Earl A.M."/>
            <person name="Gilmore M.S."/>
            <person name="Lebreton F."/>
            <person name="Walker B."/>
            <person name="Young S.K."/>
            <person name="Zeng Q."/>
            <person name="Gargeya S."/>
            <person name="Fitzgerald M."/>
            <person name="Haas B."/>
            <person name="Abouelleil A."/>
            <person name="Alvarado L."/>
            <person name="Arachchi H.M."/>
            <person name="Berlin A.M."/>
            <person name="Chapman S.B."/>
            <person name="Dewar J."/>
            <person name="Goldberg J."/>
            <person name="Griggs A."/>
            <person name="Gujja S."/>
            <person name="Hansen M."/>
            <person name="Howarth C."/>
            <person name="Imamovic A."/>
            <person name="Larimer J."/>
            <person name="McCowan C."/>
            <person name="Murphy C."/>
            <person name="Neiman D."/>
            <person name="Pearson M."/>
            <person name="Priest M."/>
            <person name="Roberts A."/>
            <person name="Saif S."/>
            <person name="Shea T."/>
            <person name="Sisk P."/>
            <person name="Sykes S."/>
            <person name="Wortman J."/>
            <person name="Nusbaum C."/>
            <person name="Birren B."/>
        </authorList>
    </citation>
    <scope>NUCLEOTIDE SEQUENCE [LARGE SCALE GENOMIC DNA]</scope>
    <source>
        <strain evidence="1 3">ATCC BAA-383</strain>
    </source>
</reference>
<dbReference type="HOGENOM" id="CLU_2315951_0_0_9"/>
<organism evidence="1 3">
    <name type="scientific">Enterococcus moraviensis ATCC BAA-383</name>
    <dbReference type="NCBI Taxonomy" id="1158609"/>
    <lineage>
        <taxon>Bacteria</taxon>
        <taxon>Bacillati</taxon>
        <taxon>Bacillota</taxon>
        <taxon>Bacilli</taxon>
        <taxon>Lactobacillales</taxon>
        <taxon>Enterococcaceae</taxon>
        <taxon>Enterococcus</taxon>
    </lineage>
</organism>
<sequence length="99" mass="10923">MGKVDINYGQARSEISHIENQINSSLSSAKSAVSQLSSLLNESEGAFVSEIKQQFKAEEQIIIASEGFFREMCQALLSAVDTYEEQDRNISNSMDKAIS</sequence>
<accession>R2ST07</accession>
<gene>
    <name evidence="2" type="ORF">I586_02694</name>
    <name evidence="1" type="ORF">UAY_03362</name>
</gene>
<evidence type="ECO:0000313" key="3">
    <source>
        <dbReference type="Proteomes" id="UP000013781"/>
    </source>
</evidence>
<dbReference type="PATRIC" id="fig|1158609.3.peg.3285"/>
<proteinExistence type="predicted"/>
<protein>
    <submittedName>
        <fullName evidence="1">Uncharacterized protein</fullName>
    </submittedName>
</protein>
<dbReference type="EMBL" id="AJAS01000026">
    <property type="protein sequence ID" value="EOH95936.1"/>
    <property type="molecule type" value="Genomic_DNA"/>
</dbReference>
<keyword evidence="4" id="KW-1185">Reference proteome</keyword>
<dbReference type="RefSeq" id="WP_010766667.1">
    <property type="nucleotide sequence ID" value="NZ_ASWB01000003.1"/>
</dbReference>
<dbReference type="EMBL" id="ASWB01000003">
    <property type="protein sequence ID" value="EOT66423.1"/>
    <property type="molecule type" value="Genomic_DNA"/>
</dbReference>
<reference evidence="2 4" key="2">
    <citation type="submission" date="2013-03" db="EMBL/GenBank/DDBJ databases">
        <title>The Genome Sequence of Enterococcus moraviensis BAA-383 (PacBio/Illumina hybrid assembly).</title>
        <authorList>
            <consortium name="The Broad Institute Genomics Platform"/>
            <consortium name="The Broad Institute Genome Sequencing Center for Infectious Disease"/>
            <person name="Earl A."/>
            <person name="Russ C."/>
            <person name="Gilmore M."/>
            <person name="Surin D."/>
            <person name="Walker B."/>
            <person name="Young S."/>
            <person name="Zeng Q."/>
            <person name="Gargeya S."/>
            <person name="Fitzgerald M."/>
            <person name="Haas B."/>
            <person name="Abouelleil A."/>
            <person name="Allen A.W."/>
            <person name="Alvarado L."/>
            <person name="Arachchi H.M."/>
            <person name="Berlin A.M."/>
            <person name="Chapman S.B."/>
            <person name="Gainer-Dewar J."/>
            <person name="Goldberg J."/>
            <person name="Griggs A."/>
            <person name="Gujja S."/>
            <person name="Hansen M."/>
            <person name="Howarth C."/>
            <person name="Imamovic A."/>
            <person name="Ireland A."/>
            <person name="Larimer J."/>
            <person name="McCowan C."/>
            <person name="Murphy C."/>
            <person name="Pearson M."/>
            <person name="Poon T.W."/>
            <person name="Priest M."/>
            <person name="Roberts A."/>
            <person name="Saif S."/>
            <person name="Shea T."/>
            <person name="Sisk P."/>
            <person name="Sykes S."/>
            <person name="Wortman J."/>
            <person name="Nusbaum C."/>
            <person name="Birren B."/>
        </authorList>
    </citation>
    <scope>NUCLEOTIDE SEQUENCE [LARGE SCALE GENOMIC DNA]</scope>
    <source>
        <strain evidence="2 4">ATCC BAA-383</strain>
    </source>
</reference>
<evidence type="ECO:0000313" key="4">
    <source>
        <dbReference type="Proteomes" id="UP000014157"/>
    </source>
</evidence>
<dbReference type="Proteomes" id="UP000013781">
    <property type="component" value="Unassembled WGS sequence"/>
</dbReference>
<dbReference type="OrthoDB" id="9909281at2"/>
<comment type="caution">
    <text evidence="1">The sequence shown here is derived from an EMBL/GenBank/DDBJ whole genome shotgun (WGS) entry which is preliminary data.</text>
</comment>
<dbReference type="AlphaFoldDB" id="R2ST07"/>
<evidence type="ECO:0000313" key="1">
    <source>
        <dbReference type="EMBL" id="EOH95936.1"/>
    </source>
</evidence>
<dbReference type="Proteomes" id="UP000014157">
    <property type="component" value="Unassembled WGS sequence"/>
</dbReference>
<dbReference type="STRING" id="155617.RV09_GL001335"/>
<evidence type="ECO:0000313" key="2">
    <source>
        <dbReference type="EMBL" id="EOT66423.1"/>
    </source>
</evidence>